<sequence length="213" mass="23618">MNQARGATPESIDALPRYKFKSKKGHTGEENDINSESIGEGGILAAGTDKERIISAEDAVCCICLAKYVDNDELRELPCTHFFHLDCVDKWLKINASCPLCKFEVGRVLGVQLLVLTLVVGMMSGGWEVAGTFRKHTKYTSASDRKDFLISEGWGMADGPGVRGICLQAAIIYMHFAFVSDAICFLSSPLFREEVKVKATFCHRLRMLLYPDD</sequence>
<comment type="caution">
    <text evidence="3">The sequence shown here is derived from an EMBL/GenBank/DDBJ whole genome shotgun (WGS) entry which is preliminary data.</text>
</comment>
<name>A0A9D5H275_9LILI</name>
<dbReference type="AlphaFoldDB" id="A0A9D5H275"/>
<dbReference type="Pfam" id="PF13639">
    <property type="entry name" value="zf-RING_2"/>
    <property type="match status" value="1"/>
</dbReference>
<dbReference type="InterPro" id="IPR001841">
    <property type="entry name" value="Znf_RING"/>
</dbReference>
<evidence type="ECO:0000313" key="3">
    <source>
        <dbReference type="EMBL" id="KAJ0960511.1"/>
    </source>
</evidence>
<dbReference type="SUPFAM" id="SSF57850">
    <property type="entry name" value="RING/U-box"/>
    <property type="match status" value="1"/>
</dbReference>
<keyword evidence="1" id="KW-0862">Zinc</keyword>
<gene>
    <name evidence="3" type="ORF">J5N97_001601</name>
</gene>
<protein>
    <recommendedName>
        <fullName evidence="2">RING-type domain-containing protein</fullName>
    </recommendedName>
</protein>
<dbReference type="SMART" id="SM00184">
    <property type="entry name" value="RING"/>
    <property type="match status" value="1"/>
</dbReference>
<keyword evidence="1" id="KW-0863">Zinc-finger</keyword>
<evidence type="ECO:0000259" key="2">
    <source>
        <dbReference type="PROSITE" id="PS50089"/>
    </source>
</evidence>
<dbReference type="OrthoDB" id="8062037at2759"/>
<dbReference type="PANTHER" id="PTHR46225:SF19">
    <property type="entry name" value="RING-TYPE DOMAIN-CONTAINING PROTEIN"/>
    <property type="match status" value="1"/>
</dbReference>
<evidence type="ECO:0000256" key="1">
    <source>
        <dbReference type="PROSITE-ProRule" id="PRU00175"/>
    </source>
</evidence>
<reference evidence="3 4" key="1">
    <citation type="journal article" date="2022" name="Hortic Res">
        <title>The genome of Dioscorea zingiberensis sheds light on the biosynthesis, origin and evolution of the medicinally important diosgenin saponins.</title>
        <authorList>
            <person name="Li Y."/>
            <person name="Tan C."/>
            <person name="Li Z."/>
            <person name="Guo J."/>
            <person name="Li S."/>
            <person name="Chen X."/>
            <person name="Wang C."/>
            <person name="Dai X."/>
            <person name="Yang H."/>
            <person name="Song W."/>
            <person name="Hou L."/>
            <person name="Xu J."/>
            <person name="Tong Z."/>
            <person name="Xu A."/>
            <person name="Yuan X."/>
            <person name="Wang W."/>
            <person name="Yang Q."/>
            <person name="Chen L."/>
            <person name="Sun Z."/>
            <person name="Wang K."/>
            <person name="Pan B."/>
            <person name="Chen J."/>
            <person name="Bao Y."/>
            <person name="Liu F."/>
            <person name="Qi X."/>
            <person name="Gang D.R."/>
            <person name="Wen J."/>
            <person name="Li J."/>
        </authorList>
    </citation>
    <scope>NUCLEOTIDE SEQUENCE [LARGE SCALE GENOMIC DNA]</scope>
    <source>
        <strain evidence="3">Dzin_1.0</strain>
    </source>
</reference>
<keyword evidence="4" id="KW-1185">Reference proteome</keyword>
<dbReference type="PROSITE" id="PS50089">
    <property type="entry name" value="ZF_RING_2"/>
    <property type="match status" value="1"/>
</dbReference>
<organism evidence="3 4">
    <name type="scientific">Dioscorea zingiberensis</name>
    <dbReference type="NCBI Taxonomy" id="325984"/>
    <lineage>
        <taxon>Eukaryota</taxon>
        <taxon>Viridiplantae</taxon>
        <taxon>Streptophyta</taxon>
        <taxon>Embryophyta</taxon>
        <taxon>Tracheophyta</taxon>
        <taxon>Spermatophyta</taxon>
        <taxon>Magnoliopsida</taxon>
        <taxon>Liliopsida</taxon>
        <taxon>Dioscoreales</taxon>
        <taxon>Dioscoreaceae</taxon>
        <taxon>Dioscorea</taxon>
    </lineage>
</organism>
<evidence type="ECO:0000313" key="4">
    <source>
        <dbReference type="Proteomes" id="UP001085076"/>
    </source>
</evidence>
<keyword evidence="1" id="KW-0479">Metal-binding</keyword>
<proteinExistence type="predicted"/>
<dbReference type="FunFam" id="3.30.40.10:FF:000348">
    <property type="entry name" value="E3 ubiquitin-protein ligase"/>
    <property type="match status" value="1"/>
</dbReference>
<dbReference type="InterPro" id="IPR013083">
    <property type="entry name" value="Znf_RING/FYVE/PHD"/>
</dbReference>
<accession>A0A9D5H275</accession>
<dbReference type="Gene3D" id="3.30.40.10">
    <property type="entry name" value="Zinc/RING finger domain, C3HC4 (zinc finger)"/>
    <property type="match status" value="1"/>
</dbReference>
<dbReference type="Proteomes" id="UP001085076">
    <property type="component" value="Unassembled WGS sequence"/>
</dbReference>
<dbReference type="PANTHER" id="PTHR46225">
    <property type="entry name" value="C3H4 TYPE ZINC FINGER PROTEIN"/>
    <property type="match status" value="1"/>
</dbReference>
<dbReference type="EMBL" id="JAGGNH010000072">
    <property type="protein sequence ID" value="KAJ0960511.1"/>
    <property type="molecule type" value="Genomic_DNA"/>
</dbReference>
<feature type="domain" description="RING-type" evidence="2">
    <location>
        <begin position="61"/>
        <end position="102"/>
    </location>
</feature>
<dbReference type="GO" id="GO:0008270">
    <property type="term" value="F:zinc ion binding"/>
    <property type="evidence" value="ECO:0007669"/>
    <property type="project" value="UniProtKB-KW"/>
</dbReference>